<dbReference type="EMBL" id="JABEMA010000362">
    <property type="protein sequence ID" value="NNH24462.1"/>
    <property type="molecule type" value="Genomic_DNA"/>
</dbReference>
<gene>
    <name evidence="2" type="ORF">HLB09_15475</name>
</gene>
<organism evidence="2 3">
    <name type="scientific">Pseudokineococcus marinus</name>
    <dbReference type="NCBI Taxonomy" id="351215"/>
    <lineage>
        <taxon>Bacteria</taxon>
        <taxon>Bacillati</taxon>
        <taxon>Actinomycetota</taxon>
        <taxon>Actinomycetes</taxon>
        <taxon>Kineosporiales</taxon>
        <taxon>Kineosporiaceae</taxon>
        <taxon>Pseudokineococcus</taxon>
    </lineage>
</organism>
<name>A0A849BUG9_9ACTN</name>
<evidence type="ECO:0000313" key="2">
    <source>
        <dbReference type="EMBL" id="NNH24462.1"/>
    </source>
</evidence>
<dbReference type="Proteomes" id="UP000555552">
    <property type="component" value="Unassembled WGS sequence"/>
</dbReference>
<dbReference type="AlphaFoldDB" id="A0A849BUG9"/>
<evidence type="ECO:0000256" key="1">
    <source>
        <dbReference type="SAM" id="MobiDB-lite"/>
    </source>
</evidence>
<feature type="region of interest" description="Disordered" evidence="1">
    <location>
        <begin position="67"/>
        <end position="90"/>
    </location>
</feature>
<evidence type="ECO:0008006" key="4">
    <source>
        <dbReference type="Google" id="ProtNLM"/>
    </source>
</evidence>
<accession>A0A849BUG9</accession>
<proteinExistence type="predicted"/>
<feature type="compositionally biased region" description="Basic and acidic residues" evidence="1">
    <location>
        <begin position="67"/>
        <end position="83"/>
    </location>
</feature>
<sequence length="90" mass="9125">MAALRAASPAGARVVVASYLLGPGHFHDRLAAAGADAVAAPLLTAPDGGLEPRVLAAVWSRYDDAVAGRGPERLPRTSPEREPAAGTSGR</sequence>
<evidence type="ECO:0000313" key="3">
    <source>
        <dbReference type="Proteomes" id="UP000555552"/>
    </source>
</evidence>
<reference evidence="2 3" key="1">
    <citation type="submission" date="2020-05" db="EMBL/GenBank/DDBJ databases">
        <title>MicrobeNet Type strains.</title>
        <authorList>
            <person name="Nicholson A.C."/>
        </authorList>
    </citation>
    <scope>NUCLEOTIDE SEQUENCE [LARGE SCALE GENOMIC DNA]</scope>
    <source>
        <strain evidence="2 3">JCM 14547</strain>
    </source>
</reference>
<keyword evidence="3" id="KW-1185">Reference proteome</keyword>
<protein>
    <recommendedName>
        <fullName evidence="4">Cobalamin biosynthesis protein CbiX</fullName>
    </recommendedName>
</protein>
<comment type="caution">
    <text evidence="2">The sequence shown here is derived from an EMBL/GenBank/DDBJ whole genome shotgun (WGS) entry which is preliminary data.</text>
</comment>